<evidence type="ECO:0000313" key="3">
    <source>
        <dbReference type="EMBL" id="MDQ7936091.1"/>
    </source>
</evidence>
<evidence type="ECO:0000256" key="2">
    <source>
        <dbReference type="SAM" id="MobiDB-lite"/>
    </source>
</evidence>
<feature type="coiled-coil region" evidence="1">
    <location>
        <begin position="257"/>
        <end position="397"/>
    </location>
</feature>
<gene>
    <name evidence="3" type="ORF">RA086_00315</name>
</gene>
<dbReference type="Proteomes" id="UP001227831">
    <property type="component" value="Unassembled WGS sequence"/>
</dbReference>
<dbReference type="InterPro" id="IPR027417">
    <property type="entry name" value="P-loop_NTPase"/>
</dbReference>
<dbReference type="EMBL" id="JAVCWF010000001">
    <property type="protein sequence ID" value="MDQ7936091.1"/>
    <property type="molecule type" value="Genomic_DNA"/>
</dbReference>
<keyword evidence="1" id="KW-0175">Coiled coil</keyword>
<dbReference type="Pfam" id="PF13558">
    <property type="entry name" value="SbcC_Walker_B"/>
    <property type="match status" value="1"/>
</dbReference>
<feature type="region of interest" description="Disordered" evidence="2">
    <location>
        <begin position="66"/>
        <end position="85"/>
    </location>
</feature>
<comment type="caution">
    <text evidence="3">The sequence shown here is derived from an EMBL/GenBank/DDBJ whole genome shotgun (WGS) entry which is preliminary data.</text>
</comment>
<reference evidence="3 4" key="1">
    <citation type="journal article" date="2023" name="Int. J. Syst. Evol. Microbiol.">
        <title>Lactiplantibacillus brownii sp. nov., a novel psychrotolerant species isolated from sauerkraut.</title>
        <authorList>
            <person name="Heng Y.C."/>
            <person name="Silvaraju S."/>
            <person name="Lee J.K.Y."/>
            <person name="Kittelmann S."/>
        </authorList>
    </citation>
    <scope>NUCLEOTIDE SEQUENCE [LARGE SCALE GENOMIC DNA]</scope>
    <source>
        <strain evidence="3 4">WILCCON 0030</strain>
    </source>
</reference>
<dbReference type="SUPFAM" id="SSF52540">
    <property type="entry name" value="P-loop containing nucleoside triphosphate hydrolases"/>
    <property type="match status" value="2"/>
</dbReference>
<sequence length="1043" mass="117527">MTRQQQLVPVSFHLRNFNKYTQLDLNASERGNLTLIGENAAGKTTLANCFFPMLIDGSIATPSFNPAKGTDRIDNHGKPRNSARDTRTFDSMFLGWGAGAMKVRTGYTYMQLASEQRQVILGIGAHRTVGEKRKPTWWFVVISQQSEPLTLTTTDSDGNGLAKDAFIAANTDLGSDLVVFDQVAAYQEYVTSKVYGFDSVEILEKLANVYRLLASPILTAGNARFTPIREALKNAQAGIDSQVIEEVAASQRDVNRMNGVLQRIVRVRDRLARMKKEVFWRNLNRLDDNQLRDYNRAHQNLERKQTAKAHFEKQISTFVEQLELLAANLKAAETQLADLRREQAKQDEIKGRRKQYDDQIKTLKQQLKSFKAQQQNLAEQQAKLVAAEQEQAGLEADQAHLINHDLRPLQAELSAKTAALPALKDALAEVDLAKVVQQLAHYVQENQVNLSKYQANQNEQAHLSQDVEIVHGIRVDLDSRIEQRVQGPMTSRFKTGLLADNLDAHNTGAEKMNQNLAPLLMEAKRLLNDNPDLPVLLDQPELLDWLKQRHKALSVVMSKQNRLVNALDKLNDRELTLDDQIKKLQQTMPKNYDVETEVQRIATLVTQRDALKVDEKIKQRVQQAEQNYRQLTDKRDDLNSQRAALQGKVTSAEADIVGYQAELKALAEKLTLALRTLAPYFPDELDIANVAELISYTQQHRVEVRNAPYGDLTSKISKLIHRNDENGIDRYAIDDLFEARNHISEASAIHQQRSVEENGIKFVAFDINHAQALMAADQTAVTKALEQLKVGNDVAQVAYLGAATNLITTQYHLINDYNQMLSAGVNREQSIKLKITLTPSEVDPKVIEEARNPRLHERPLLLAEVQKRLMRLANDTTLTDDNDFMTAAKELLDTRQWSAFQVLIKRRQNGEDDYEIVDDKFVQSGGSGAEKAQAMVLPLLLVPKMLLQRATASDAPYWVMFDEFADKLDPETAKLFAKTIARFGFNFIATMPGGAQNKILADGVDNIAYDVIAPKNQADGQFHRNIVRQALIWQLERANESLS</sequence>
<feature type="coiled-coil region" evidence="1">
    <location>
        <begin position="614"/>
        <end position="669"/>
    </location>
</feature>
<accession>A0ABU1A523</accession>
<feature type="compositionally biased region" description="Basic and acidic residues" evidence="2">
    <location>
        <begin position="69"/>
        <end position="85"/>
    </location>
</feature>
<protein>
    <submittedName>
        <fullName evidence="3">SbcC/MukB-like Walker B domain-containing protein</fullName>
    </submittedName>
</protein>
<organism evidence="3 4">
    <name type="scientific">Lactiplantibacillus brownii</name>
    <dbReference type="NCBI Taxonomy" id="3069269"/>
    <lineage>
        <taxon>Bacteria</taxon>
        <taxon>Bacillati</taxon>
        <taxon>Bacillota</taxon>
        <taxon>Bacilli</taxon>
        <taxon>Lactobacillales</taxon>
        <taxon>Lactobacillaceae</taxon>
        <taxon>Lactiplantibacillus</taxon>
    </lineage>
</organism>
<evidence type="ECO:0000313" key="4">
    <source>
        <dbReference type="Proteomes" id="UP001227831"/>
    </source>
</evidence>
<proteinExistence type="predicted"/>
<name>A0ABU1A523_9LACO</name>
<evidence type="ECO:0000256" key="1">
    <source>
        <dbReference type="SAM" id="Coils"/>
    </source>
</evidence>
<keyword evidence="4" id="KW-1185">Reference proteome</keyword>
<dbReference type="RefSeq" id="WP_308701939.1">
    <property type="nucleotide sequence ID" value="NZ_AP027463.1"/>
</dbReference>